<keyword evidence="2" id="KW-1185">Reference proteome</keyword>
<organism evidence="1 2">
    <name type="scientific">Aristolochia fimbriata</name>
    <name type="common">White veined hardy Dutchman's pipe vine</name>
    <dbReference type="NCBI Taxonomy" id="158543"/>
    <lineage>
        <taxon>Eukaryota</taxon>
        <taxon>Viridiplantae</taxon>
        <taxon>Streptophyta</taxon>
        <taxon>Embryophyta</taxon>
        <taxon>Tracheophyta</taxon>
        <taxon>Spermatophyta</taxon>
        <taxon>Magnoliopsida</taxon>
        <taxon>Magnoliidae</taxon>
        <taxon>Piperales</taxon>
        <taxon>Aristolochiaceae</taxon>
        <taxon>Aristolochia</taxon>
    </lineage>
</organism>
<comment type="caution">
    <text evidence="1">The sequence shown here is derived from an EMBL/GenBank/DDBJ whole genome shotgun (WGS) entry which is preliminary data.</text>
</comment>
<dbReference type="InterPro" id="IPR027850">
    <property type="entry name" value="DUF4504"/>
</dbReference>
<evidence type="ECO:0000313" key="1">
    <source>
        <dbReference type="EMBL" id="KAG9443599.1"/>
    </source>
</evidence>
<sequence length="316" mass="35977">MEMEHLDEALKMVTANISRIKWRLRPAARRRLELDILALCTGLRPVVMVDYGGKLPELQQNLCSLLHLCYQESSILQQLKVMTIEEMIYLIHDQGLAEYVSSSLALHHQLLFVDLEQDPPKMVSLTEDNLVISQLISIQKVFSSVFCVDEMDKDLFSGVRPPNAAKDNDVLDNSNQEVDELPCSEPTAPPSVFLDLSYCMQDTQVTPPILNGWLLGYPIVYLFGKDRVADAVYNLSTKSLHIFQILVSRKQMHCTKSSQEELMSFSVPYDLSLGGEEEPWAADFLARMVAKLEKCKQAWKYLRMEVQQCYPQSIAL</sequence>
<gene>
    <name evidence="1" type="ORF">H6P81_014939</name>
</gene>
<dbReference type="PANTHER" id="PTHR31366">
    <property type="entry name" value="UPF0739 PROTEIN C1ORF74"/>
    <property type="match status" value="1"/>
</dbReference>
<dbReference type="EMBL" id="JAINDJ010000006">
    <property type="protein sequence ID" value="KAG9443599.1"/>
    <property type="molecule type" value="Genomic_DNA"/>
</dbReference>
<dbReference type="Proteomes" id="UP000825729">
    <property type="component" value="Unassembled WGS sequence"/>
</dbReference>
<dbReference type="Pfam" id="PF14953">
    <property type="entry name" value="DUF4504"/>
    <property type="match status" value="1"/>
</dbReference>
<protein>
    <submittedName>
        <fullName evidence="1">Uncharacterized protein</fullName>
    </submittedName>
</protein>
<name>A0AAV7E455_ARIFI</name>
<dbReference type="AlphaFoldDB" id="A0AAV7E455"/>
<reference evidence="1 2" key="1">
    <citation type="submission" date="2021-07" db="EMBL/GenBank/DDBJ databases">
        <title>The Aristolochia fimbriata genome: insights into angiosperm evolution, floral development and chemical biosynthesis.</title>
        <authorList>
            <person name="Jiao Y."/>
        </authorList>
    </citation>
    <scope>NUCLEOTIDE SEQUENCE [LARGE SCALE GENOMIC DNA]</scope>
    <source>
        <strain evidence="1">IBCAS-2021</strain>
        <tissue evidence="1">Leaf</tissue>
    </source>
</reference>
<accession>A0AAV7E455</accession>
<dbReference type="PANTHER" id="PTHR31366:SF2">
    <property type="entry name" value="UPF0739 PROTEIN C1ORF74"/>
    <property type="match status" value="1"/>
</dbReference>
<evidence type="ECO:0000313" key="2">
    <source>
        <dbReference type="Proteomes" id="UP000825729"/>
    </source>
</evidence>
<proteinExistence type="predicted"/>